<keyword evidence="3" id="KW-0677">Repeat</keyword>
<sequence length="189" mass="21314">MSFIMRQKEIPKYIDTIPKSDKLRRLVWQIMSYVLFKPFSLPFFRAWRIAVLRFFGAKLHKTCNVYASVYIPSPWNLEMGEQSTLGPEVKLHLGKTVIGRKVLVSQRTYLCSATHQIDSLNTPLVIGAIYLQDFAWIAAETFIMSGVTVGEGAVVGARAAVFKDVTPWTVIGGNPAKLIKKRAIRNINL</sequence>
<reference evidence="4 5" key="1">
    <citation type="submission" date="2019-07" db="EMBL/GenBank/DDBJ databases">
        <title>Genomic Encyclopedia of Archaeal and Bacterial Type Strains, Phase II (KMG-II): from individual species to whole genera.</title>
        <authorList>
            <person name="Goeker M."/>
        </authorList>
    </citation>
    <scope>NUCLEOTIDE SEQUENCE [LARGE SCALE GENOMIC DNA]</scope>
    <source>
        <strain evidence="4 5">DSM 18850</strain>
    </source>
</reference>
<dbReference type="InterPro" id="IPR051159">
    <property type="entry name" value="Hexapeptide_acetyltransf"/>
</dbReference>
<evidence type="ECO:0000313" key="4">
    <source>
        <dbReference type="EMBL" id="TYP91075.1"/>
    </source>
</evidence>
<evidence type="ECO:0000256" key="2">
    <source>
        <dbReference type="ARBA" id="ARBA00022679"/>
    </source>
</evidence>
<protein>
    <submittedName>
        <fullName evidence="4">Putative colanic acid biosynthesis acetyltransferase WcaF</fullName>
    </submittedName>
</protein>
<dbReference type="InterPro" id="IPR011004">
    <property type="entry name" value="Trimer_LpxA-like_sf"/>
</dbReference>
<dbReference type="GO" id="GO:0005829">
    <property type="term" value="C:cytosol"/>
    <property type="evidence" value="ECO:0007669"/>
    <property type="project" value="TreeGrafter"/>
</dbReference>
<dbReference type="GO" id="GO:0008374">
    <property type="term" value="F:O-acyltransferase activity"/>
    <property type="evidence" value="ECO:0007669"/>
    <property type="project" value="TreeGrafter"/>
</dbReference>
<comment type="similarity">
    <text evidence="1">Belongs to the transferase hexapeptide repeat family.</text>
</comment>
<dbReference type="PROSITE" id="PS00101">
    <property type="entry name" value="HEXAPEP_TRANSFERASES"/>
    <property type="match status" value="1"/>
</dbReference>
<keyword evidence="5" id="KW-1185">Reference proteome</keyword>
<dbReference type="PANTHER" id="PTHR23416">
    <property type="entry name" value="SIALIC ACID SYNTHASE-RELATED"/>
    <property type="match status" value="1"/>
</dbReference>
<name>A0A5S5D605_9SPHI</name>
<evidence type="ECO:0000256" key="3">
    <source>
        <dbReference type="ARBA" id="ARBA00022737"/>
    </source>
</evidence>
<proteinExistence type="inferred from homology"/>
<organism evidence="4 5">
    <name type="scientific">Sphingobacterium allocomposti</name>
    <dbReference type="NCBI Taxonomy" id="415956"/>
    <lineage>
        <taxon>Bacteria</taxon>
        <taxon>Pseudomonadati</taxon>
        <taxon>Bacteroidota</taxon>
        <taxon>Sphingobacteriia</taxon>
        <taxon>Sphingobacteriales</taxon>
        <taxon>Sphingobacteriaceae</taxon>
        <taxon>Sphingobacterium</taxon>
    </lineage>
</organism>
<dbReference type="EMBL" id="VNHX01000022">
    <property type="protein sequence ID" value="TYP91075.1"/>
    <property type="molecule type" value="Genomic_DNA"/>
</dbReference>
<dbReference type="Proteomes" id="UP000325105">
    <property type="component" value="Unassembled WGS sequence"/>
</dbReference>
<accession>A0A5S5D605</accession>
<keyword evidence="2 4" id="KW-0808">Transferase</keyword>
<dbReference type="SUPFAM" id="SSF51161">
    <property type="entry name" value="Trimeric LpxA-like enzymes"/>
    <property type="match status" value="1"/>
</dbReference>
<evidence type="ECO:0000256" key="1">
    <source>
        <dbReference type="ARBA" id="ARBA00007274"/>
    </source>
</evidence>
<dbReference type="AlphaFoldDB" id="A0A5S5D605"/>
<gene>
    <name evidence="4" type="ORF">BC792_12242</name>
</gene>
<dbReference type="InterPro" id="IPR018357">
    <property type="entry name" value="Hexapep_transf_CS"/>
</dbReference>
<comment type="caution">
    <text evidence="4">The sequence shown here is derived from an EMBL/GenBank/DDBJ whole genome shotgun (WGS) entry which is preliminary data.</text>
</comment>
<evidence type="ECO:0000313" key="5">
    <source>
        <dbReference type="Proteomes" id="UP000325105"/>
    </source>
</evidence>
<dbReference type="Gene3D" id="2.160.10.10">
    <property type="entry name" value="Hexapeptide repeat proteins"/>
    <property type="match status" value="1"/>
</dbReference>
<dbReference type="PANTHER" id="PTHR23416:SF23">
    <property type="entry name" value="ACETYLTRANSFERASE C18B11.09C-RELATED"/>
    <property type="match status" value="1"/>
</dbReference>